<evidence type="ECO:0000313" key="3">
    <source>
        <dbReference type="Proteomes" id="UP000190188"/>
    </source>
</evidence>
<dbReference type="Pfam" id="PF00583">
    <property type="entry name" value="Acetyltransf_1"/>
    <property type="match status" value="1"/>
</dbReference>
<name>A0A1T2XNM1_9BACL</name>
<sequence length="363" mass="42505">MKWEKQLTLWMEKDADIMEALRVLQQLNLREGAIAAGFVRNYVWDQLHGYPTRTPLNDVDVIYYDPETRTEEQDQSYERELMKRMPQYQWQVRNQARMHLRNQHTPYRSISDAMMRWPETATAVAVRLNAQHRLEVIAPFGLDDLFGLIVRRGPQFEDVDYFIQRIEQKNWRYLWPKLDLITSASEAHSQSERTIHIRLLKGSDVEAFAELRLEGLRLYPEYFGESLEEAHKSPMEKMRAKLTSTSDRFVLGAWSEKNELVGMIGFYRESGAKFRHKGVLWGMYVTPSHQGLGIGKALLQAAIAQVNKIQGVEKVQLSVVTSNLPAKRLYQQYGFEGYGLEKNAFKWNDQYWDEELMFLQISS</sequence>
<evidence type="ECO:0000259" key="1">
    <source>
        <dbReference type="PROSITE" id="PS51186"/>
    </source>
</evidence>
<dbReference type="InterPro" id="IPR016181">
    <property type="entry name" value="Acyl_CoA_acyltransferase"/>
</dbReference>
<dbReference type="GO" id="GO:0016747">
    <property type="term" value="F:acyltransferase activity, transferring groups other than amino-acyl groups"/>
    <property type="evidence" value="ECO:0007669"/>
    <property type="project" value="InterPro"/>
</dbReference>
<evidence type="ECO:0000313" key="2">
    <source>
        <dbReference type="EMBL" id="OPA81283.1"/>
    </source>
</evidence>
<dbReference type="SUPFAM" id="SSF55729">
    <property type="entry name" value="Acyl-CoA N-acyltransferases (Nat)"/>
    <property type="match status" value="1"/>
</dbReference>
<dbReference type="Gene3D" id="3.40.630.30">
    <property type="match status" value="1"/>
</dbReference>
<accession>A0A1T2XNM1</accession>
<gene>
    <name evidence="2" type="ORF">BVG16_02910</name>
</gene>
<keyword evidence="3" id="KW-1185">Reference proteome</keyword>
<dbReference type="OrthoDB" id="1901124at2"/>
<dbReference type="RefSeq" id="WP_158081607.1">
    <property type="nucleotide sequence ID" value="NZ_MSZX01000001.1"/>
</dbReference>
<organism evidence="2 3">
    <name type="scientific">Paenibacillus selenitireducens</name>
    <dbReference type="NCBI Taxonomy" id="1324314"/>
    <lineage>
        <taxon>Bacteria</taxon>
        <taxon>Bacillati</taxon>
        <taxon>Bacillota</taxon>
        <taxon>Bacilli</taxon>
        <taxon>Bacillales</taxon>
        <taxon>Paenibacillaceae</taxon>
        <taxon>Paenibacillus</taxon>
    </lineage>
</organism>
<dbReference type="EMBL" id="MSZX01000001">
    <property type="protein sequence ID" value="OPA81283.1"/>
    <property type="molecule type" value="Genomic_DNA"/>
</dbReference>
<dbReference type="InterPro" id="IPR009267">
    <property type="entry name" value="NTP_transf_6"/>
</dbReference>
<dbReference type="InterPro" id="IPR000182">
    <property type="entry name" value="GNAT_dom"/>
</dbReference>
<dbReference type="PANTHER" id="PTHR39166:SF1">
    <property type="entry name" value="BLL1166 PROTEIN"/>
    <property type="match status" value="1"/>
</dbReference>
<feature type="domain" description="N-acetyltransferase" evidence="1">
    <location>
        <begin position="195"/>
        <end position="362"/>
    </location>
</feature>
<protein>
    <recommendedName>
        <fullName evidence="1">N-acetyltransferase domain-containing protein</fullName>
    </recommendedName>
</protein>
<dbReference type="CDD" id="cd04301">
    <property type="entry name" value="NAT_SF"/>
    <property type="match status" value="1"/>
</dbReference>
<dbReference type="STRING" id="1324314.BVG16_02910"/>
<comment type="caution">
    <text evidence="2">The sequence shown here is derived from an EMBL/GenBank/DDBJ whole genome shotgun (WGS) entry which is preliminary data.</text>
</comment>
<dbReference type="PROSITE" id="PS51186">
    <property type="entry name" value="GNAT"/>
    <property type="match status" value="1"/>
</dbReference>
<dbReference type="AlphaFoldDB" id="A0A1T2XNM1"/>
<dbReference type="PANTHER" id="PTHR39166">
    <property type="entry name" value="BLL1166 PROTEIN"/>
    <property type="match status" value="1"/>
</dbReference>
<dbReference type="Pfam" id="PF06042">
    <property type="entry name" value="NTP_transf_6"/>
    <property type="match status" value="1"/>
</dbReference>
<proteinExistence type="predicted"/>
<dbReference type="Proteomes" id="UP000190188">
    <property type="component" value="Unassembled WGS sequence"/>
</dbReference>
<reference evidence="2 3" key="1">
    <citation type="submission" date="2017-01" db="EMBL/GenBank/DDBJ databases">
        <title>Genome analysis of Paenibacillus selenitrireducens ES3-24.</title>
        <authorList>
            <person name="Xu D."/>
            <person name="Yao R."/>
            <person name="Zheng S."/>
        </authorList>
    </citation>
    <scope>NUCLEOTIDE SEQUENCE [LARGE SCALE GENOMIC DNA]</scope>
    <source>
        <strain evidence="2 3">ES3-24</strain>
    </source>
</reference>